<evidence type="ECO:0000256" key="2">
    <source>
        <dbReference type="ARBA" id="ARBA00022679"/>
    </source>
</evidence>
<dbReference type="CDD" id="cd02440">
    <property type="entry name" value="AdoMet_MTases"/>
    <property type="match status" value="1"/>
</dbReference>
<dbReference type="EMBL" id="JBFSHR010000007">
    <property type="protein sequence ID" value="MEX6428894.1"/>
    <property type="molecule type" value="Genomic_DNA"/>
</dbReference>
<name>A0ABV3Y342_9ACTN</name>
<dbReference type="InterPro" id="IPR041698">
    <property type="entry name" value="Methyltransf_25"/>
</dbReference>
<evidence type="ECO:0000313" key="6">
    <source>
        <dbReference type="Proteomes" id="UP001560267"/>
    </source>
</evidence>
<reference evidence="5 6" key="1">
    <citation type="submission" date="2024-07" db="EMBL/GenBank/DDBJ databases">
        <title>Draft Genome Sequence of Ferrimicrobium acidiphilum Strain YE2023, Isolated from a Pulp of Bioleach Reactor.</title>
        <authorList>
            <person name="Elkina Y.A."/>
            <person name="Bulaeva A.G."/>
            <person name="Beletsky A.V."/>
            <person name="Mardanov A.V."/>
        </authorList>
    </citation>
    <scope>NUCLEOTIDE SEQUENCE [LARGE SCALE GENOMIC DNA]</scope>
    <source>
        <strain evidence="5 6">YE2023</strain>
    </source>
</reference>
<dbReference type="Pfam" id="PF13649">
    <property type="entry name" value="Methyltransf_25"/>
    <property type="match status" value="1"/>
</dbReference>
<dbReference type="GO" id="GO:0102208">
    <property type="term" value="F:2-polyprenyl-6-hydroxyphenol methylase activity"/>
    <property type="evidence" value="ECO:0007669"/>
    <property type="project" value="UniProtKB-EC"/>
</dbReference>
<feature type="domain" description="Methyltransferase" evidence="4">
    <location>
        <begin position="39"/>
        <end position="130"/>
    </location>
</feature>
<keyword evidence="3" id="KW-0949">S-adenosyl-L-methionine</keyword>
<keyword evidence="6" id="KW-1185">Reference proteome</keyword>
<dbReference type="EC" id="2.1.1.64" evidence="5"/>
<evidence type="ECO:0000313" key="5">
    <source>
        <dbReference type="EMBL" id="MEX6428894.1"/>
    </source>
</evidence>
<dbReference type="PANTHER" id="PTHR43464:SF19">
    <property type="entry name" value="UBIQUINONE BIOSYNTHESIS O-METHYLTRANSFERASE, MITOCHONDRIAL"/>
    <property type="match status" value="1"/>
</dbReference>
<keyword evidence="1 5" id="KW-0489">Methyltransferase</keyword>
<sequence>MTQAQAWNERYAQNDRLWIPEADSSLKEAAADIEPTDALDLGCGEGRNALYLARAGFQVTAVDFANVALERLKAVATTEGLTVQTVCEDMFTYLTSPHQFHFVVLANIHPPRDRRQALYKAIRHVITPGGRLYLIGHHVDSLGIAGPPDKDLLIDEDEIKDAFRDFVVRTLRKVSDISDHGHSAPSLVAVLDRPLES</sequence>
<protein>
    <submittedName>
        <fullName evidence="5">Class I SAM-dependent methyltransferase</fullName>
        <ecNumber evidence="5">2.1.1.222</ecNumber>
        <ecNumber evidence="5">2.1.1.64</ecNumber>
    </submittedName>
</protein>
<proteinExistence type="predicted"/>
<dbReference type="GO" id="GO:0032259">
    <property type="term" value="P:methylation"/>
    <property type="evidence" value="ECO:0007669"/>
    <property type="project" value="UniProtKB-KW"/>
</dbReference>
<dbReference type="EC" id="2.1.1.222" evidence="5"/>
<evidence type="ECO:0000256" key="1">
    <source>
        <dbReference type="ARBA" id="ARBA00022603"/>
    </source>
</evidence>
<organism evidence="5 6">
    <name type="scientific">Ferrimicrobium acidiphilum</name>
    <dbReference type="NCBI Taxonomy" id="121039"/>
    <lineage>
        <taxon>Bacteria</taxon>
        <taxon>Bacillati</taxon>
        <taxon>Actinomycetota</taxon>
        <taxon>Acidimicrobiia</taxon>
        <taxon>Acidimicrobiales</taxon>
        <taxon>Acidimicrobiaceae</taxon>
        <taxon>Ferrimicrobium</taxon>
    </lineage>
</organism>
<dbReference type="PANTHER" id="PTHR43464">
    <property type="entry name" value="METHYLTRANSFERASE"/>
    <property type="match status" value="1"/>
</dbReference>
<evidence type="ECO:0000259" key="4">
    <source>
        <dbReference type="Pfam" id="PF13649"/>
    </source>
</evidence>
<accession>A0ABV3Y342</accession>
<dbReference type="GO" id="GO:0061542">
    <property type="term" value="F:3-demethylubiquinol 3-O-methyltransferase activity"/>
    <property type="evidence" value="ECO:0007669"/>
    <property type="project" value="UniProtKB-EC"/>
</dbReference>
<dbReference type="InterPro" id="IPR029063">
    <property type="entry name" value="SAM-dependent_MTases_sf"/>
</dbReference>
<evidence type="ECO:0000256" key="3">
    <source>
        <dbReference type="ARBA" id="ARBA00022691"/>
    </source>
</evidence>
<dbReference type="Gene3D" id="3.40.50.150">
    <property type="entry name" value="Vaccinia Virus protein VP39"/>
    <property type="match status" value="1"/>
</dbReference>
<dbReference type="Proteomes" id="UP001560267">
    <property type="component" value="Unassembled WGS sequence"/>
</dbReference>
<dbReference type="RefSeq" id="WP_298383399.1">
    <property type="nucleotide sequence ID" value="NZ_JBFSHR010000007.1"/>
</dbReference>
<gene>
    <name evidence="5" type="ORF">AB6A68_03460</name>
</gene>
<keyword evidence="2 5" id="KW-0808">Transferase</keyword>
<dbReference type="SUPFAM" id="SSF53335">
    <property type="entry name" value="S-adenosyl-L-methionine-dependent methyltransferases"/>
    <property type="match status" value="1"/>
</dbReference>
<comment type="caution">
    <text evidence="5">The sequence shown here is derived from an EMBL/GenBank/DDBJ whole genome shotgun (WGS) entry which is preliminary data.</text>
</comment>